<dbReference type="OrthoDB" id="9801098at2"/>
<dbReference type="EC" id="3.2.2.n1" evidence="2"/>
<name>V9H9R8_9NEIS</name>
<reference evidence="3 4" key="2">
    <citation type="submission" date="2011-10" db="EMBL/GenBank/DDBJ databases">
        <title>The Genome Sequence of Simonsiella muelleri ATCC 29453.</title>
        <authorList>
            <consortium name="The Broad Institute Genome Sequencing Platform"/>
            <consortium name="The Broad Institute Genome Sequencing Center for Infectious Disease"/>
            <person name="Earl A."/>
            <person name="Ward D."/>
            <person name="Feldgarden M."/>
            <person name="Gevers D."/>
            <person name="Izard J."/>
            <person name="Baranova O.V."/>
            <person name="Blanton J.M."/>
            <person name="Tanner A.C."/>
            <person name="Dewhirst F."/>
            <person name="Young S.K."/>
            <person name="Zeng Q."/>
            <person name="Gargeya S."/>
            <person name="Fitzgerald M."/>
            <person name="Haas B."/>
            <person name="Abouelleil A."/>
            <person name="Alvarado L."/>
            <person name="Arachchi H.M."/>
            <person name="Berlin A."/>
            <person name="Brown A."/>
            <person name="Chapman S.B."/>
            <person name="Chen Z."/>
            <person name="Dunbar C."/>
            <person name="Freedman E."/>
            <person name="Gearin G."/>
            <person name="Goldberg J."/>
            <person name="Griggs A."/>
            <person name="Gujja S."/>
            <person name="Heiman D."/>
            <person name="Howarth C."/>
            <person name="Larson L."/>
            <person name="Lui A."/>
            <person name="MacDonald P.J.P."/>
            <person name="Montmayeur A."/>
            <person name="Murphy C."/>
            <person name="Neiman D."/>
            <person name="Pearson M."/>
            <person name="Priest M."/>
            <person name="Roberts A."/>
            <person name="Saif S."/>
            <person name="Shea T."/>
            <person name="Shenoy N."/>
            <person name="Sisk P."/>
            <person name="Stolte C."/>
            <person name="Sykes S."/>
            <person name="Wortman J."/>
            <person name="Nusbaum C."/>
            <person name="Birren B."/>
        </authorList>
    </citation>
    <scope>NUCLEOTIDE SEQUENCE [LARGE SCALE GENOMIC DNA]</scope>
    <source>
        <strain evidence="3 4">ATCC 29453</strain>
    </source>
</reference>
<comment type="similarity">
    <text evidence="2">Belongs to the LOG family.</text>
</comment>
<dbReference type="GO" id="GO:0005829">
    <property type="term" value="C:cytosol"/>
    <property type="evidence" value="ECO:0007669"/>
    <property type="project" value="TreeGrafter"/>
</dbReference>
<dbReference type="HOGENOM" id="CLU_058336_0_5_4"/>
<dbReference type="Gene3D" id="3.40.50.450">
    <property type="match status" value="1"/>
</dbReference>
<accession>V9H9R8</accession>
<dbReference type="Proteomes" id="UP000017813">
    <property type="component" value="Unassembled WGS sequence"/>
</dbReference>
<dbReference type="PANTHER" id="PTHR43393:SF2">
    <property type="entry name" value="CYTOKININ RIBOSIDE 5'-MONOPHOSPHATE PHOSPHORIBOHYDROLASE"/>
    <property type="match status" value="1"/>
</dbReference>
<dbReference type="InterPro" id="IPR031100">
    <property type="entry name" value="LOG_fam"/>
</dbReference>
<keyword evidence="4" id="KW-1185">Reference proteome</keyword>
<protein>
    <recommendedName>
        <fullName evidence="2">Cytokinin riboside 5'-monophosphate phosphoribohydrolase</fullName>
        <ecNumber evidence="2">3.2.2.n1</ecNumber>
    </recommendedName>
</protein>
<reference evidence="3 4" key="1">
    <citation type="submission" date="2010-03" db="EMBL/GenBank/DDBJ databases">
        <authorList>
            <consortium name="The Broad Institute Genome Sequencing Platform"/>
            <person name="Ward D."/>
            <person name="Earl A."/>
            <person name="Feldgarden M."/>
            <person name="Gevers D."/>
            <person name="Young S."/>
            <person name="Zeng Q."/>
            <person name="Koehrsen M."/>
            <person name="Alvarado L."/>
            <person name="Berlin A.M."/>
            <person name="Borenstein D."/>
            <person name="Chapman S.B."/>
            <person name="Chen Z."/>
            <person name="Engels R."/>
            <person name="Freedman E."/>
            <person name="Gellesch M."/>
            <person name="Goldberg J."/>
            <person name="Griggs A."/>
            <person name="Gujja S."/>
            <person name="Heilman E.R."/>
            <person name="Heiman D.I."/>
            <person name="Hepburn T.A."/>
            <person name="Howarth C."/>
            <person name="Jen D."/>
            <person name="Larson L."/>
            <person name="Mehta T."/>
            <person name="Park D."/>
            <person name="Pearson M."/>
            <person name="Richards J."/>
            <person name="Roberts A."/>
            <person name="Saif S."/>
            <person name="Shea T.D."/>
            <person name="Shenoy N."/>
            <person name="Sisk P."/>
            <person name="Stolte C."/>
            <person name="Sykes S.N."/>
            <person name="Walk T."/>
            <person name="White J."/>
            <person name="Yandava C."/>
            <person name="Izard J."/>
            <person name="Baranova O.V."/>
            <person name="Blanton J.M."/>
            <person name="Tanner A.C."/>
            <person name="Dewhirst F."/>
            <person name="Haas B."/>
            <person name="Nusbaum C."/>
            <person name="Birren B."/>
        </authorList>
    </citation>
    <scope>NUCLEOTIDE SEQUENCE [LARGE SCALE GENOMIC DNA]</scope>
    <source>
        <strain evidence="3 4">ATCC 29453</strain>
    </source>
</reference>
<comment type="catalytic activity">
    <reaction evidence="1">
        <text>AMP + H2O = D-ribose 5-phosphate + adenine</text>
        <dbReference type="Rhea" id="RHEA:20129"/>
        <dbReference type="ChEBI" id="CHEBI:15377"/>
        <dbReference type="ChEBI" id="CHEBI:16708"/>
        <dbReference type="ChEBI" id="CHEBI:78346"/>
        <dbReference type="ChEBI" id="CHEBI:456215"/>
        <dbReference type="EC" id="3.2.2.4"/>
    </reaction>
</comment>
<proteinExistence type="inferred from homology"/>
<keyword evidence="2" id="KW-0378">Hydrolase</keyword>
<gene>
    <name evidence="3" type="ORF">HMPREF9021_00419</name>
</gene>
<evidence type="ECO:0000313" key="4">
    <source>
        <dbReference type="Proteomes" id="UP000017813"/>
    </source>
</evidence>
<dbReference type="eggNOG" id="COG1611">
    <property type="taxonomic scope" value="Bacteria"/>
</dbReference>
<dbReference type="InterPro" id="IPR052341">
    <property type="entry name" value="LOG_family_nucleotidases"/>
</dbReference>
<dbReference type="NCBIfam" id="TIGR00730">
    <property type="entry name" value="Rossman fold protein, TIGR00730 family"/>
    <property type="match status" value="1"/>
</dbReference>
<comment type="caution">
    <text evidence="3">The sequence shown here is derived from an EMBL/GenBank/DDBJ whole genome shotgun (WGS) entry which is preliminary data.</text>
</comment>
<dbReference type="AlphaFoldDB" id="V9H9R8"/>
<dbReference type="GO" id="GO:0008714">
    <property type="term" value="F:AMP nucleosidase activity"/>
    <property type="evidence" value="ECO:0007669"/>
    <property type="project" value="UniProtKB-EC"/>
</dbReference>
<dbReference type="InterPro" id="IPR005269">
    <property type="entry name" value="LOG"/>
</dbReference>
<keyword evidence="2" id="KW-0203">Cytokinin biosynthesis</keyword>
<evidence type="ECO:0000256" key="1">
    <source>
        <dbReference type="ARBA" id="ARBA00000274"/>
    </source>
</evidence>
<dbReference type="EMBL" id="ADCY02000051">
    <property type="protein sequence ID" value="EFG32014.1"/>
    <property type="molecule type" value="Genomic_DNA"/>
</dbReference>
<evidence type="ECO:0000256" key="2">
    <source>
        <dbReference type="RuleBase" id="RU363015"/>
    </source>
</evidence>
<dbReference type="Pfam" id="PF03641">
    <property type="entry name" value="Lysine_decarbox"/>
    <property type="match status" value="1"/>
</dbReference>
<dbReference type="PANTHER" id="PTHR43393">
    <property type="entry name" value="CYTOKININ RIBOSIDE 5'-MONOPHOSPHATE PHOSPHORIBOHYDROLASE"/>
    <property type="match status" value="1"/>
</dbReference>
<dbReference type="SUPFAM" id="SSF102405">
    <property type="entry name" value="MCP/YpsA-like"/>
    <property type="match status" value="1"/>
</dbReference>
<sequence length="202" mass="22683">MTQHNICTEVTEADHAMINVRHAVSIYGSARLPETSPEYQFTEQLAHRLSQLGYSIISGGGPSIMQAANKGAFGGRGQSIGLNIVLPHEQKANEFQDISLQFDNFSARKATFVKYSQAHLVMAGGFGTLDELFECLTQVQTHKVARCPIILVGREFWQGLMDWIHNQLMARNLINQHELDYLYLTDDADEIVDILQKHIPLD</sequence>
<evidence type="ECO:0000313" key="3">
    <source>
        <dbReference type="EMBL" id="EFG32014.1"/>
    </source>
</evidence>
<dbReference type="GO" id="GO:0009691">
    <property type="term" value="P:cytokinin biosynthetic process"/>
    <property type="evidence" value="ECO:0007669"/>
    <property type="project" value="UniProtKB-UniRule"/>
</dbReference>
<dbReference type="RefSeq" id="WP_002642637.1">
    <property type="nucleotide sequence ID" value="NZ_CP019448.1"/>
</dbReference>
<organism evidence="3 4">
    <name type="scientific">Simonsiella muelleri ATCC 29453</name>
    <dbReference type="NCBI Taxonomy" id="641147"/>
    <lineage>
        <taxon>Bacteria</taxon>
        <taxon>Pseudomonadati</taxon>
        <taxon>Pseudomonadota</taxon>
        <taxon>Betaproteobacteria</taxon>
        <taxon>Neisseriales</taxon>
        <taxon>Neisseriaceae</taxon>
        <taxon>Simonsiella</taxon>
    </lineage>
</organism>
<dbReference type="KEGG" id="smur:BWP33_00510"/>